<dbReference type="EMBL" id="RIBY02000036">
    <property type="protein sequence ID" value="KAH9845557.1"/>
    <property type="molecule type" value="Genomic_DNA"/>
</dbReference>
<sequence length="226" mass="24401">MQRGPDIEADIHLGESPWAREDHTSVAAIERCISKLFSSFMETRQAKKTLLNILVFAASEWQAATRSLPVNIRVSRFLQPDAALRLFSGSLNARFDPTIVWHGLASLLTRLLEDVAAGIAIISRSVQVRTPSPRVSVNAEKQQTAGLRKPGKRLTKEKVSKLSASKKQDVIAVLGAELEGDDGIDFAVVHNSVNNDSINAITKNATSTLVTGGIISSATGGKVQYV</sequence>
<dbReference type="AlphaFoldDB" id="A0A9W7T1I4"/>
<reference evidence="1 2" key="2">
    <citation type="journal article" date="2021" name="Curr. Genet.">
        <title>Genetic response to nitrogen starvation in the aggressive Eucalyptus foliar pathogen Teratosphaeria destructans.</title>
        <authorList>
            <person name="Havenga M."/>
            <person name="Wingfield B.D."/>
            <person name="Wingfield M.J."/>
            <person name="Dreyer L.L."/>
            <person name="Roets F."/>
            <person name="Aylward J."/>
        </authorList>
    </citation>
    <scope>NUCLEOTIDE SEQUENCE [LARGE SCALE GENOMIC DNA]</scope>
    <source>
        <strain evidence="1">CMW44962</strain>
    </source>
</reference>
<organism evidence="1 2">
    <name type="scientific">Teratosphaeria destructans</name>
    <dbReference type="NCBI Taxonomy" id="418781"/>
    <lineage>
        <taxon>Eukaryota</taxon>
        <taxon>Fungi</taxon>
        <taxon>Dikarya</taxon>
        <taxon>Ascomycota</taxon>
        <taxon>Pezizomycotina</taxon>
        <taxon>Dothideomycetes</taxon>
        <taxon>Dothideomycetidae</taxon>
        <taxon>Mycosphaerellales</taxon>
        <taxon>Teratosphaeriaceae</taxon>
        <taxon>Teratosphaeria</taxon>
    </lineage>
</organism>
<evidence type="ECO:0000313" key="2">
    <source>
        <dbReference type="Proteomes" id="UP001138500"/>
    </source>
</evidence>
<dbReference type="Proteomes" id="UP001138500">
    <property type="component" value="Unassembled WGS sequence"/>
</dbReference>
<gene>
    <name evidence="1" type="ORF">Tdes44962_MAKER06522</name>
</gene>
<protein>
    <submittedName>
        <fullName evidence="1">Uncharacterized protein</fullName>
    </submittedName>
</protein>
<evidence type="ECO:0000313" key="1">
    <source>
        <dbReference type="EMBL" id="KAH9845557.1"/>
    </source>
</evidence>
<name>A0A9W7T1I4_9PEZI</name>
<reference evidence="1 2" key="1">
    <citation type="journal article" date="2018" name="IMA Fungus">
        <title>IMA Genome-F 10: Nine draft genome sequences of Claviceps purpurea s.lat., including C. arundinis, C. humidiphila, and C. cf. spartinae, pseudomolecules for the pitch canker pathogen Fusarium circinatum, draft genome of Davidsoniella eucalypti, Grosmannia galeiformis, Quambalaria eucalypti, and Teratosphaeria destructans.</title>
        <authorList>
            <person name="Wingfield B.D."/>
            <person name="Liu M."/>
            <person name="Nguyen H.D."/>
            <person name="Lane F.A."/>
            <person name="Morgan S.W."/>
            <person name="De Vos L."/>
            <person name="Wilken P.M."/>
            <person name="Duong T.A."/>
            <person name="Aylward J."/>
            <person name="Coetzee M.P."/>
            <person name="Dadej K."/>
            <person name="De Beer Z.W."/>
            <person name="Findlay W."/>
            <person name="Havenga M."/>
            <person name="Kolarik M."/>
            <person name="Menzies J.G."/>
            <person name="Naidoo K."/>
            <person name="Pochopski O."/>
            <person name="Shoukouhi P."/>
            <person name="Santana Q.C."/>
            <person name="Seifert K.A."/>
            <person name="Soal N."/>
            <person name="Steenkamp E.T."/>
            <person name="Tatham C.T."/>
            <person name="van der Nest M.A."/>
            <person name="Wingfield M.J."/>
        </authorList>
    </citation>
    <scope>NUCLEOTIDE SEQUENCE [LARGE SCALE GENOMIC DNA]</scope>
    <source>
        <strain evidence="1">CMW44962</strain>
    </source>
</reference>
<proteinExistence type="predicted"/>
<comment type="caution">
    <text evidence="1">The sequence shown here is derived from an EMBL/GenBank/DDBJ whole genome shotgun (WGS) entry which is preliminary data.</text>
</comment>
<accession>A0A9W7T1I4</accession>
<keyword evidence="2" id="KW-1185">Reference proteome</keyword>